<evidence type="ECO:0000256" key="7">
    <source>
        <dbReference type="RuleBase" id="RU004336"/>
    </source>
</evidence>
<dbReference type="OMA" id="ANWVETN"/>
<dbReference type="InterPro" id="IPR017853">
    <property type="entry name" value="GH"/>
</dbReference>
<comment type="similarity">
    <text evidence="1 6">Belongs to the glycosyl hydrolase 17 family.</text>
</comment>
<protein>
    <recommendedName>
        <fullName evidence="9">X8 domain-containing protein</fullName>
    </recommendedName>
</protein>
<evidence type="ECO:0000256" key="1">
    <source>
        <dbReference type="ARBA" id="ARBA00008773"/>
    </source>
</evidence>
<dbReference type="FunFam" id="3.20.20.80:FF:000008">
    <property type="entry name" value="Glucan endo-1,3-beta-glucosidase 5"/>
    <property type="match status" value="1"/>
</dbReference>
<evidence type="ECO:0000256" key="4">
    <source>
        <dbReference type="ARBA" id="ARBA00023157"/>
    </source>
</evidence>
<dbReference type="InterPro" id="IPR044965">
    <property type="entry name" value="Glyco_hydro_17_plant"/>
</dbReference>
<evidence type="ECO:0000259" key="9">
    <source>
        <dbReference type="SMART" id="SM00768"/>
    </source>
</evidence>
<feature type="domain" description="X8" evidence="9">
    <location>
        <begin position="356"/>
        <end position="438"/>
    </location>
</feature>
<evidence type="ECO:0000256" key="2">
    <source>
        <dbReference type="ARBA" id="ARBA00022729"/>
    </source>
</evidence>
<dbReference type="Proteomes" id="UP000001514">
    <property type="component" value="Unassembled WGS sequence"/>
</dbReference>
<dbReference type="eggNOG" id="ENOG502QQQS">
    <property type="taxonomic scope" value="Eukaryota"/>
</dbReference>
<dbReference type="InterPro" id="IPR000490">
    <property type="entry name" value="Glyco_hydro_17"/>
</dbReference>
<proteinExistence type="inferred from homology"/>
<evidence type="ECO:0000313" key="10">
    <source>
        <dbReference type="EMBL" id="EFJ07801.1"/>
    </source>
</evidence>
<keyword evidence="4" id="KW-1015">Disulfide bond</keyword>
<dbReference type="FunCoup" id="D8T6C2">
    <property type="interactions" value="172"/>
</dbReference>
<dbReference type="InParanoid" id="D8T6C2"/>
<evidence type="ECO:0000256" key="8">
    <source>
        <dbReference type="SAM" id="MobiDB-lite"/>
    </source>
</evidence>
<sequence length="503" mass="54495">MVWCNSRHSEAAGIGVNWGTMASHRLPNKTVVQMLRANGISKVKLFDADPGVMESLRGTDMELMIAIPNEMLELVATLPAAARNWVRKNVTRYRTAKNGVKIKYVAVGNEPFLKAYNGSYDNLAYPALKNVQDALVSAGLGESIKATIPLNGDVLSNGDSTLPSGGIFRPDIAPQVLKVVEALGEHNAPFVINVYPFLSLQQDPHFPRDFAFFDGTDFPLVDGNLSYTNVFDASYDLLVAALTKAGYSNMTIIIGEIGWPTDGDINANVANAVRFNQAFIRHVLQSGTPLRRPPLEAYLFSLLDEDQKTILPGNFERHWGIFGYDGKAKYRLDLQGSGNVTANLVNASSVKYLPRQWCVLDPSGDIARLGNNMDYACSHSDCTSIVPGSSCDGMGSDAKASYAFNSYYQLYDQLNTSCYFDGLATITKTSPSSGTCQFKIQIATTNSSSTSPRSPGSSGGDSNSNSTSSESSGGSRRNGCYSIRDLLVAASAILIALWKLERF</sequence>
<feature type="region of interest" description="Disordered" evidence="8">
    <location>
        <begin position="446"/>
        <end position="477"/>
    </location>
</feature>
<dbReference type="KEGG" id="smo:SELMODRAFT_132967"/>
<evidence type="ECO:0000256" key="5">
    <source>
        <dbReference type="ARBA" id="ARBA00023295"/>
    </source>
</evidence>
<dbReference type="OrthoDB" id="408788at2759"/>
<dbReference type="Pfam" id="PF00332">
    <property type="entry name" value="Glyco_hydro_17"/>
    <property type="match status" value="1"/>
</dbReference>
<dbReference type="Gramene" id="EFJ07801">
    <property type="protein sequence ID" value="EFJ07801"/>
    <property type="gene ID" value="SELMODRAFT_132967"/>
</dbReference>
<dbReference type="AlphaFoldDB" id="D8T6C2"/>
<dbReference type="STRING" id="88036.D8T6C2"/>
<dbReference type="SMART" id="SM00768">
    <property type="entry name" value="X8"/>
    <property type="match status" value="1"/>
</dbReference>
<evidence type="ECO:0000313" key="11">
    <source>
        <dbReference type="Proteomes" id="UP000001514"/>
    </source>
</evidence>
<organism evidence="11">
    <name type="scientific">Selaginella moellendorffii</name>
    <name type="common">Spikemoss</name>
    <dbReference type="NCBI Taxonomy" id="88036"/>
    <lineage>
        <taxon>Eukaryota</taxon>
        <taxon>Viridiplantae</taxon>
        <taxon>Streptophyta</taxon>
        <taxon>Embryophyta</taxon>
        <taxon>Tracheophyta</taxon>
        <taxon>Lycopodiopsida</taxon>
        <taxon>Selaginellales</taxon>
        <taxon>Selaginellaceae</taxon>
        <taxon>Selaginella</taxon>
    </lineage>
</organism>
<accession>D8T6C2</accession>
<dbReference type="Pfam" id="PF07983">
    <property type="entry name" value="X8"/>
    <property type="match status" value="1"/>
</dbReference>
<dbReference type="InterPro" id="IPR012946">
    <property type="entry name" value="X8"/>
</dbReference>
<dbReference type="PANTHER" id="PTHR32227">
    <property type="entry name" value="GLUCAN ENDO-1,3-BETA-GLUCOSIDASE BG1-RELATED-RELATED"/>
    <property type="match status" value="1"/>
</dbReference>
<reference evidence="10 11" key="1">
    <citation type="journal article" date="2011" name="Science">
        <title>The Selaginella genome identifies genetic changes associated with the evolution of vascular plants.</title>
        <authorList>
            <person name="Banks J.A."/>
            <person name="Nishiyama T."/>
            <person name="Hasebe M."/>
            <person name="Bowman J.L."/>
            <person name="Gribskov M."/>
            <person name="dePamphilis C."/>
            <person name="Albert V.A."/>
            <person name="Aono N."/>
            <person name="Aoyama T."/>
            <person name="Ambrose B.A."/>
            <person name="Ashton N.W."/>
            <person name="Axtell M.J."/>
            <person name="Barker E."/>
            <person name="Barker M.S."/>
            <person name="Bennetzen J.L."/>
            <person name="Bonawitz N.D."/>
            <person name="Chapple C."/>
            <person name="Cheng C."/>
            <person name="Correa L.G."/>
            <person name="Dacre M."/>
            <person name="DeBarry J."/>
            <person name="Dreyer I."/>
            <person name="Elias M."/>
            <person name="Engstrom E.M."/>
            <person name="Estelle M."/>
            <person name="Feng L."/>
            <person name="Finet C."/>
            <person name="Floyd S.K."/>
            <person name="Frommer W.B."/>
            <person name="Fujita T."/>
            <person name="Gramzow L."/>
            <person name="Gutensohn M."/>
            <person name="Harholt J."/>
            <person name="Hattori M."/>
            <person name="Heyl A."/>
            <person name="Hirai T."/>
            <person name="Hiwatashi Y."/>
            <person name="Ishikawa M."/>
            <person name="Iwata M."/>
            <person name="Karol K.G."/>
            <person name="Koehler B."/>
            <person name="Kolukisaoglu U."/>
            <person name="Kubo M."/>
            <person name="Kurata T."/>
            <person name="Lalonde S."/>
            <person name="Li K."/>
            <person name="Li Y."/>
            <person name="Litt A."/>
            <person name="Lyons E."/>
            <person name="Manning G."/>
            <person name="Maruyama T."/>
            <person name="Michael T.P."/>
            <person name="Mikami K."/>
            <person name="Miyazaki S."/>
            <person name="Morinaga S."/>
            <person name="Murata T."/>
            <person name="Mueller-Roeber B."/>
            <person name="Nelson D.R."/>
            <person name="Obara M."/>
            <person name="Oguri Y."/>
            <person name="Olmstead R.G."/>
            <person name="Onodera N."/>
            <person name="Petersen B.L."/>
            <person name="Pils B."/>
            <person name="Prigge M."/>
            <person name="Rensing S.A."/>
            <person name="Riano-Pachon D.M."/>
            <person name="Roberts A.W."/>
            <person name="Sato Y."/>
            <person name="Scheller H.V."/>
            <person name="Schulz B."/>
            <person name="Schulz C."/>
            <person name="Shakirov E.V."/>
            <person name="Shibagaki N."/>
            <person name="Shinohara N."/>
            <person name="Shippen D.E."/>
            <person name="Soerensen I."/>
            <person name="Sotooka R."/>
            <person name="Sugimoto N."/>
            <person name="Sugita M."/>
            <person name="Sumikawa N."/>
            <person name="Tanurdzic M."/>
            <person name="Theissen G."/>
            <person name="Ulvskov P."/>
            <person name="Wakazuki S."/>
            <person name="Weng J.K."/>
            <person name="Willats W.W."/>
            <person name="Wipf D."/>
            <person name="Wolf P.G."/>
            <person name="Yang L."/>
            <person name="Zimmer A.D."/>
            <person name="Zhu Q."/>
            <person name="Mitros T."/>
            <person name="Hellsten U."/>
            <person name="Loque D."/>
            <person name="Otillar R."/>
            <person name="Salamov A."/>
            <person name="Schmutz J."/>
            <person name="Shapiro H."/>
            <person name="Lindquist E."/>
            <person name="Lucas S."/>
            <person name="Rokhsar D."/>
            <person name="Grigoriev I.V."/>
        </authorList>
    </citation>
    <scope>NUCLEOTIDE SEQUENCE [LARGE SCALE GENOMIC DNA]</scope>
</reference>
<dbReference type="GO" id="GO:0004553">
    <property type="term" value="F:hydrolase activity, hydrolyzing O-glycosyl compounds"/>
    <property type="evidence" value="ECO:0007669"/>
    <property type="project" value="InterPro"/>
</dbReference>
<evidence type="ECO:0000256" key="3">
    <source>
        <dbReference type="ARBA" id="ARBA00022801"/>
    </source>
</evidence>
<keyword evidence="5 7" id="KW-0326">Glycosidase</keyword>
<keyword evidence="2" id="KW-0732">Signal</keyword>
<dbReference type="Gene3D" id="3.20.20.80">
    <property type="entry name" value="Glycosidases"/>
    <property type="match status" value="1"/>
</dbReference>
<dbReference type="SUPFAM" id="SSF51445">
    <property type="entry name" value="(Trans)glycosidases"/>
    <property type="match status" value="1"/>
</dbReference>
<dbReference type="GO" id="GO:0005975">
    <property type="term" value="P:carbohydrate metabolic process"/>
    <property type="evidence" value="ECO:0007669"/>
    <property type="project" value="InterPro"/>
</dbReference>
<dbReference type="Gene3D" id="1.20.58.1040">
    <property type="match status" value="1"/>
</dbReference>
<dbReference type="GO" id="GO:0005886">
    <property type="term" value="C:plasma membrane"/>
    <property type="evidence" value="ECO:0000318"/>
    <property type="project" value="GO_Central"/>
</dbReference>
<keyword evidence="3 7" id="KW-0378">Hydrolase</keyword>
<dbReference type="PROSITE" id="PS00587">
    <property type="entry name" value="GLYCOSYL_HYDROL_F17"/>
    <property type="match status" value="1"/>
</dbReference>
<keyword evidence="11" id="KW-1185">Reference proteome</keyword>
<gene>
    <name evidence="10" type="ORF">SELMODRAFT_132967</name>
</gene>
<dbReference type="EMBL" id="GL377680">
    <property type="protein sequence ID" value="EFJ07801.1"/>
    <property type="molecule type" value="Genomic_DNA"/>
</dbReference>
<evidence type="ECO:0000256" key="6">
    <source>
        <dbReference type="RuleBase" id="RU004335"/>
    </source>
</evidence>
<name>D8T6C2_SELML</name>
<dbReference type="HOGENOM" id="CLU_024953_2_0_1"/>